<feature type="domain" description="C3H1-type" evidence="3">
    <location>
        <begin position="171"/>
        <end position="200"/>
    </location>
</feature>
<gene>
    <name evidence="4" type="ORF">N7G274_002220</name>
</gene>
<evidence type="ECO:0000313" key="5">
    <source>
        <dbReference type="Proteomes" id="UP001590950"/>
    </source>
</evidence>
<protein>
    <recommendedName>
        <fullName evidence="3">C3H1-type domain-containing protein</fullName>
    </recommendedName>
</protein>
<evidence type="ECO:0000256" key="1">
    <source>
        <dbReference type="PROSITE-ProRule" id="PRU00723"/>
    </source>
</evidence>
<evidence type="ECO:0000313" key="4">
    <source>
        <dbReference type="EMBL" id="KAL2045789.1"/>
    </source>
</evidence>
<keyword evidence="5" id="KW-1185">Reference proteome</keyword>
<dbReference type="Proteomes" id="UP001590950">
    <property type="component" value="Unassembled WGS sequence"/>
</dbReference>
<feature type="compositionally biased region" description="Low complexity" evidence="2">
    <location>
        <begin position="328"/>
        <end position="342"/>
    </location>
</feature>
<evidence type="ECO:0000256" key="2">
    <source>
        <dbReference type="SAM" id="MobiDB-lite"/>
    </source>
</evidence>
<feature type="zinc finger region" description="C3H1-type" evidence="1">
    <location>
        <begin position="171"/>
        <end position="200"/>
    </location>
</feature>
<name>A0ABR4AJX8_9LECA</name>
<comment type="caution">
    <text evidence="4">The sequence shown here is derived from an EMBL/GenBank/DDBJ whole genome shotgun (WGS) entry which is preliminary data.</text>
</comment>
<dbReference type="EMBL" id="JBEFKJ010000006">
    <property type="protein sequence ID" value="KAL2045789.1"/>
    <property type="molecule type" value="Genomic_DNA"/>
</dbReference>
<feature type="compositionally biased region" description="Polar residues" evidence="2">
    <location>
        <begin position="413"/>
        <end position="433"/>
    </location>
</feature>
<keyword evidence="1" id="KW-0479">Metal-binding</keyword>
<dbReference type="InterPro" id="IPR000571">
    <property type="entry name" value="Znf_CCCH"/>
</dbReference>
<proteinExistence type="predicted"/>
<feature type="region of interest" description="Disordered" evidence="2">
    <location>
        <begin position="254"/>
        <end position="289"/>
    </location>
</feature>
<feature type="compositionally biased region" description="Low complexity" evidence="2">
    <location>
        <begin position="457"/>
        <end position="477"/>
    </location>
</feature>
<keyword evidence="1" id="KW-0863">Zinc-finger</keyword>
<feature type="compositionally biased region" description="Polar residues" evidence="2">
    <location>
        <begin position="280"/>
        <end position="289"/>
    </location>
</feature>
<feature type="compositionally biased region" description="Polar residues" evidence="2">
    <location>
        <begin position="549"/>
        <end position="560"/>
    </location>
</feature>
<feature type="region of interest" description="Disordered" evidence="2">
    <location>
        <begin position="314"/>
        <end position="477"/>
    </location>
</feature>
<feature type="region of interest" description="Disordered" evidence="2">
    <location>
        <begin position="516"/>
        <end position="560"/>
    </location>
</feature>
<sequence length="560" mass="60679">MDSTKSEESVTPPNLNIVKPSMSISPKPRICLKRKDDTYVPLIAVDELPTWLRLEGVPLTLRGQEVLDLGMMNCGDQPKTNNDCYHIELTNIPSNIHMCIRKEGDESENVLTGKEPTHPVGKIFVAPDKKAMESVTKGAKVDDIRTKIADVTSTSEGSPGPIKFRGTPGTLGKKVYCTYWIRTGNCNYMQEGCKYLHEIPSDEETRVAIGVRTFPTWTREDPTGPPHPVKFQGPAALLQQSWRRQIDNHIQAELPGAPKREYGPGRARSPIAAPVPRPGQNKSNGLLSGTYVPQTAASLQAPALYPQTNFFTPQQQSTLFSPPQRHFPSQGSPSGQQASRSPFDMNVNTPQSVTPASEGPLSHQFHNDTMSSNNPPILGTSGRRQSPAAQPPISRPITSVQPMNPSPAKGSFNFGQYTPSQTTGSDCATSQANIPKHVDGNGYDRYAGFDNKRKATNSRSPKSRSSTPASSNANTATIGNGNYASSFDGMQESTASPPILHRRLFVADGEPRYVANPVDDVQAKHQPKTRKTTNSKGKANGHGKGGPSNKGSNHGTESLI</sequence>
<accession>A0ABR4AJX8</accession>
<dbReference type="PROSITE" id="PS50103">
    <property type="entry name" value="ZF_C3H1"/>
    <property type="match status" value="1"/>
</dbReference>
<reference evidence="4 5" key="1">
    <citation type="submission" date="2024-09" db="EMBL/GenBank/DDBJ databases">
        <title>Rethinking Asexuality: The Enigmatic Case of Functional Sexual Genes in Lepraria (Stereocaulaceae).</title>
        <authorList>
            <person name="Doellman M."/>
            <person name="Sun Y."/>
            <person name="Barcenas-Pena A."/>
            <person name="Lumbsch H.T."/>
            <person name="Grewe F."/>
        </authorList>
    </citation>
    <scope>NUCLEOTIDE SEQUENCE [LARGE SCALE GENOMIC DNA]</scope>
    <source>
        <strain evidence="4 5">Mercado 3170</strain>
    </source>
</reference>
<keyword evidence="1" id="KW-0862">Zinc</keyword>
<feature type="compositionally biased region" description="Polar residues" evidence="2">
    <location>
        <begin position="346"/>
        <end position="355"/>
    </location>
</feature>
<organism evidence="4 5">
    <name type="scientific">Stereocaulon virgatum</name>
    <dbReference type="NCBI Taxonomy" id="373712"/>
    <lineage>
        <taxon>Eukaryota</taxon>
        <taxon>Fungi</taxon>
        <taxon>Dikarya</taxon>
        <taxon>Ascomycota</taxon>
        <taxon>Pezizomycotina</taxon>
        <taxon>Lecanoromycetes</taxon>
        <taxon>OSLEUM clade</taxon>
        <taxon>Lecanoromycetidae</taxon>
        <taxon>Lecanorales</taxon>
        <taxon>Lecanorineae</taxon>
        <taxon>Stereocaulaceae</taxon>
        <taxon>Stereocaulon</taxon>
    </lineage>
</organism>
<evidence type="ECO:0000259" key="3">
    <source>
        <dbReference type="PROSITE" id="PS50103"/>
    </source>
</evidence>